<gene>
    <name evidence="1" type="ORF">ACFYKX_16470</name>
</gene>
<name>A0ABW6KD79_9BACI</name>
<dbReference type="Proteomes" id="UP001601059">
    <property type="component" value="Unassembled WGS sequence"/>
</dbReference>
<accession>A0ABW6KD79</accession>
<dbReference type="Gene3D" id="1.20.120.440">
    <property type="entry name" value="YppE-like"/>
    <property type="match status" value="1"/>
</dbReference>
<evidence type="ECO:0000313" key="2">
    <source>
        <dbReference type="Proteomes" id="UP001601059"/>
    </source>
</evidence>
<proteinExistence type="predicted"/>
<evidence type="ECO:0000313" key="1">
    <source>
        <dbReference type="EMBL" id="MFE8702194.1"/>
    </source>
</evidence>
<dbReference type="SUPFAM" id="SSF140415">
    <property type="entry name" value="YppE-like"/>
    <property type="match status" value="1"/>
</dbReference>
<dbReference type="Pfam" id="PF08807">
    <property type="entry name" value="DUF1798"/>
    <property type="match status" value="1"/>
</dbReference>
<protein>
    <submittedName>
        <fullName evidence="1">YppE family protein</fullName>
    </submittedName>
</protein>
<sequence length="121" mass="14404">MDTVKLNNLSEKLLSYMDFIEGRYQEARKSQEKGDFYTEVKPFADEVKAINDAWKEEAASWVRVERPKHIHFKQIESAYDQIEMLSVQAFYPETSRTRFINYLQSVKYILKVMVDELKLNL</sequence>
<comment type="caution">
    <text evidence="1">The sequence shown here is derived from an EMBL/GenBank/DDBJ whole genome shotgun (WGS) entry which is preliminary data.</text>
</comment>
<keyword evidence="2" id="KW-1185">Reference proteome</keyword>
<reference evidence="1 2" key="1">
    <citation type="submission" date="2024-08" db="EMBL/GenBank/DDBJ databases">
        <title>Two novel Cytobacillus novel species.</title>
        <authorList>
            <person name="Liu G."/>
        </authorList>
    </citation>
    <scope>NUCLEOTIDE SEQUENCE [LARGE SCALE GENOMIC DNA]</scope>
    <source>
        <strain evidence="1 2">FJAT-54145</strain>
    </source>
</reference>
<dbReference type="RefSeq" id="WP_389362154.1">
    <property type="nucleotide sequence ID" value="NZ_JBIACK010000008.1"/>
</dbReference>
<dbReference type="InterPro" id="IPR014913">
    <property type="entry name" value="YppE-like"/>
</dbReference>
<dbReference type="EMBL" id="JBIACK010000008">
    <property type="protein sequence ID" value="MFE8702194.1"/>
    <property type="molecule type" value="Genomic_DNA"/>
</dbReference>
<dbReference type="InterPro" id="IPR023351">
    <property type="entry name" value="YppE-like_sf"/>
</dbReference>
<organism evidence="1 2">
    <name type="scientific">Cytobacillus spartinae</name>
    <dbReference type="NCBI Taxonomy" id="3299023"/>
    <lineage>
        <taxon>Bacteria</taxon>
        <taxon>Bacillati</taxon>
        <taxon>Bacillota</taxon>
        <taxon>Bacilli</taxon>
        <taxon>Bacillales</taxon>
        <taxon>Bacillaceae</taxon>
        <taxon>Cytobacillus</taxon>
    </lineage>
</organism>